<name>A0ABT0GKG2_9GAMM</name>
<dbReference type="EMBL" id="JALNMH010000012">
    <property type="protein sequence ID" value="MCK7594857.1"/>
    <property type="molecule type" value="Genomic_DNA"/>
</dbReference>
<dbReference type="PANTHER" id="PTHR43409:SF16">
    <property type="entry name" value="SLR0320 PROTEIN"/>
    <property type="match status" value="1"/>
</dbReference>
<organism evidence="9 10">
    <name type="scientific">Pseudomarimonas salicorniae</name>
    <dbReference type="NCBI Taxonomy" id="2933270"/>
    <lineage>
        <taxon>Bacteria</taxon>
        <taxon>Pseudomonadati</taxon>
        <taxon>Pseudomonadota</taxon>
        <taxon>Gammaproteobacteria</taxon>
        <taxon>Lysobacterales</taxon>
        <taxon>Lysobacteraceae</taxon>
        <taxon>Pseudomarimonas</taxon>
    </lineage>
</organism>
<dbReference type="InterPro" id="IPR007197">
    <property type="entry name" value="rSAM"/>
</dbReference>
<dbReference type="Pfam" id="PF13311">
    <property type="entry name" value="DUF4080"/>
    <property type="match status" value="1"/>
</dbReference>
<evidence type="ECO:0000256" key="4">
    <source>
        <dbReference type="ARBA" id="ARBA00023004"/>
    </source>
</evidence>
<dbReference type="PANTHER" id="PTHR43409">
    <property type="entry name" value="ANAEROBIC MAGNESIUM-PROTOPORPHYRIN IX MONOMETHYL ESTER CYCLASE-RELATED"/>
    <property type="match status" value="1"/>
</dbReference>
<dbReference type="InterPro" id="IPR023404">
    <property type="entry name" value="rSAM_horseshoe"/>
</dbReference>
<protein>
    <submittedName>
        <fullName evidence="9">B12-binding domain-containing radical SAM protein</fullName>
    </submittedName>
</protein>
<dbReference type="SUPFAM" id="SSF52242">
    <property type="entry name" value="Cobalamin (vitamin B12)-binding domain"/>
    <property type="match status" value="1"/>
</dbReference>
<evidence type="ECO:0000313" key="9">
    <source>
        <dbReference type="EMBL" id="MCK7594857.1"/>
    </source>
</evidence>
<dbReference type="Pfam" id="PF04055">
    <property type="entry name" value="Radical_SAM"/>
    <property type="match status" value="1"/>
</dbReference>
<dbReference type="Gene3D" id="3.40.50.280">
    <property type="entry name" value="Cobalamin-binding domain"/>
    <property type="match status" value="1"/>
</dbReference>
<dbReference type="InterPro" id="IPR058240">
    <property type="entry name" value="rSAM_sf"/>
</dbReference>
<dbReference type="SUPFAM" id="SSF102114">
    <property type="entry name" value="Radical SAM enzymes"/>
    <property type="match status" value="1"/>
</dbReference>
<accession>A0ABT0GKG2</accession>
<keyword evidence="2" id="KW-0949">S-adenosyl-L-methionine</keyword>
<keyword evidence="10" id="KW-1185">Reference proteome</keyword>
<keyword evidence="4" id="KW-0408">Iron</keyword>
<dbReference type="Gene3D" id="3.80.30.20">
    <property type="entry name" value="tm_1862 like domain"/>
    <property type="match status" value="1"/>
</dbReference>
<gene>
    <name evidence="9" type="ORF">M0G41_14390</name>
</gene>
<keyword evidence="3" id="KW-0479">Metal-binding</keyword>
<dbReference type="CDD" id="cd01335">
    <property type="entry name" value="Radical_SAM"/>
    <property type="match status" value="1"/>
</dbReference>
<feature type="region of interest" description="Disordered" evidence="6">
    <location>
        <begin position="486"/>
        <end position="507"/>
    </location>
</feature>
<dbReference type="PROSITE" id="PS51332">
    <property type="entry name" value="B12_BINDING"/>
    <property type="match status" value="1"/>
</dbReference>
<evidence type="ECO:0000256" key="5">
    <source>
        <dbReference type="ARBA" id="ARBA00023014"/>
    </source>
</evidence>
<dbReference type="InterPro" id="IPR036724">
    <property type="entry name" value="Cobalamin-bd_sf"/>
</dbReference>
<feature type="domain" description="B12-binding" evidence="7">
    <location>
        <begin position="2"/>
        <end position="134"/>
    </location>
</feature>
<dbReference type="InterPro" id="IPR006638">
    <property type="entry name" value="Elp3/MiaA/NifB-like_rSAM"/>
</dbReference>
<dbReference type="RefSeq" id="WP_248210525.1">
    <property type="nucleotide sequence ID" value="NZ_JALNMH010000012.1"/>
</dbReference>
<dbReference type="SMART" id="SM00729">
    <property type="entry name" value="Elp3"/>
    <property type="match status" value="1"/>
</dbReference>
<evidence type="ECO:0000256" key="2">
    <source>
        <dbReference type="ARBA" id="ARBA00022691"/>
    </source>
</evidence>
<proteinExistence type="predicted"/>
<reference evidence="9" key="1">
    <citation type="submission" date="2022-04" db="EMBL/GenBank/DDBJ databases">
        <title>Lysobacter sp. CAU 1642 isolated from sea sand.</title>
        <authorList>
            <person name="Kim W."/>
        </authorList>
    </citation>
    <scope>NUCLEOTIDE SEQUENCE</scope>
    <source>
        <strain evidence="9">CAU 1642</strain>
    </source>
</reference>
<dbReference type="InterPro" id="IPR006158">
    <property type="entry name" value="Cobalamin-bd"/>
</dbReference>
<evidence type="ECO:0000256" key="1">
    <source>
        <dbReference type="ARBA" id="ARBA00001966"/>
    </source>
</evidence>
<dbReference type="Pfam" id="PF02310">
    <property type="entry name" value="B12-binding"/>
    <property type="match status" value="1"/>
</dbReference>
<keyword evidence="5" id="KW-0411">Iron-sulfur</keyword>
<dbReference type="InterPro" id="IPR051198">
    <property type="entry name" value="BchE-like"/>
</dbReference>
<comment type="cofactor">
    <cofactor evidence="1">
        <name>[4Fe-4S] cluster</name>
        <dbReference type="ChEBI" id="CHEBI:49883"/>
    </cofactor>
</comment>
<evidence type="ECO:0000259" key="8">
    <source>
        <dbReference type="PROSITE" id="PS51918"/>
    </source>
</evidence>
<dbReference type="SFLD" id="SFLDG01082">
    <property type="entry name" value="B12-binding_domain_containing"/>
    <property type="match status" value="1"/>
</dbReference>
<dbReference type="PROSITE" id="PS51918">
    <property type="entry name" value="RADICAL_SAM"/>
    <property type="match status" value="1"/>
</dbReference>
<evidence type="ECO:0000256" key="3">
    <source>
        <dbReference type="ARBA" id="ARBA00022723"/>
    </source>
</evidence>
<evidence type="ECO:0000313" key="10">
    <source>
        <dbReference type="Proteomes" id="UP001431449"/>
    </source>
</evidence>
<sequence>MPNIVLSTLNARYAHASLGLRYLLANLGELQPEAVLREFVIGQKTEDLAEAILAESPRIVGFGVYIWNVEETRRLVAQLRVLRPDLLIVLGGPEVSHETDQQPICALADHVITGWGDVSFAELCRQLLAGERPAQKVIPGRQPPLDELALPYRLYGDEDIARRYLYVEASRGCPFKCEFCLSALDRTAWPFALDRFMAELETLYQRGARQFKFVDRTFNLKVDTSLAILQFFLDKLEAAPDDPVFAHFELVPDHLPERLKAMIVRFPPGSLQFEIGIQSFDPEVQARISRRQKNDAAEANLRWLREHTSAHLHVDLIAGLPGESVDQFARGFDKLVALGPQEIQFGILKRLRGAPIARHTKAFGLRFSPDPPYNVLATDAIDFATFQRLTRFARYWDLVANSGRYGRTLPLLLGDAPFANFLAFSDWLFEATSKTHAFAQERLVHLIHEHLASRGIDAGPALSADYHGGGGRARLAFDPEDLALPTPKRRRDGALPKRQARHLAAGA</sequence>
<dbReference type="InterPro" id="IPR025288">
    <property type="entry name" value="DUF4080"/>
</dbReference>
<dbReference type="SFLD" id="SFLDS00029">
    <property type="entry name" value="Radical_SAM"/>
    <property type="match status" value="1"/>
</dbReference>
<evidence type="ECO:0000259" key="7">
    <source>
        <dbReference type="PROSITE" id="PS51332"/>
    </source>
</evidence>
<comment type="caution">
    <text evidence="9">The sequence shown here is derived from an EMBL/GenBank/DDBJ whole genome shotgun (WGS) entry which is preliminary data.</text>
</comment>
<feature type="domain" description="Radical SAM core" evidence="8">
    <location>
        <begin position="159"/>
        <end position="393"/>
    </location>
</feature>
<dbReference type="Proteomes" id="UP001431449">
    <property type="component" value="Unassembled WGS sequence"/>
</dbReference>
<evidence type="ECO:0000256" key="6">
    <source>
        <dbReference type="SAM" id="MobiDB-lite"/>
    </source>
</evidence>